<feature type="domain" description="DUF4062" evidence="2">
    <location>
        <begin position="86"/>
        <end position="167"/>
    </location>
</feature>
<dbReference type="Pfam" id="PF13271">
    <property type="entry name" value="DUF4062"/>
    <property type="match status" value="1"/>
</dbReference>
<feature type="compositionally biased region" description="Pro residues" evidence="1">
    <location>
        <begin position="67"/>
        <end position="78"/>
    </location>
</feature>
<proteinExistence type="predicted"/>
<comment type="caution">
    <text evidence="3">The sequence shown here is derived from an EMBL/GenBank/DDBJ whole genome shotgun (WGS) entry which is preliminary data.</text>
</comment>
<dbReference type="RefSeq" id="WP_380226653.1">
    <property type="nucleotide sequence ID" value="NZ_JBHSOF010000022.1"/>
</dbReference>
<feature type="region of interest" description="Disordered" evidence="1">
    <location>
        <begin position="1"/>
        <end position="81"/>
    </location>
</feature>
<dbReference type="Proteomes" id="UP001595975">
    <property type="component" value="Unassembled WGS sequence"/>
</dbReference>
<organism evidence="3 4">
    <name type="scientific">Kitasatospora misakiensis</name>
    <dbReference type="NCBI Taxonomy" id="67330"/>
    <lineage>
        <taxon>Bacteria</taxon>
        <taxon>Bacillati</taxon>
        <taxon>Actinomycetota</taxon>
        <taxon>Actinomycetes</taxon>
        <taxon>Kitasatosporales</taxon>
        <taxon>Streptomycetaceae</taxon>
        <taxon>Kitasatospora</taxon>
    </lineage>
</organism>
<name>A0ABW0X324_9ACTN</name>
<reference evidence="4" key="1">
    <citation type="journal article" date="2019" name="Int. J. Syst. Evol. Microbiol.">
        <title>The Global Catalogue of Microorganisms (GCM) 10K type strain sequencing project: providing services to taxonomists for standard genome sequencing and annotation.</title>
        <authorList>
            <consortium name="The Broad Institute Genomics Platform"/>
            <consortium name="The Broad Institute Genome Sequencing Center for Infectious Disease"/>
            <person name="Wu L."/>
            <person name="Ma J."/>
        </authorList>
    </citation>
    <scope>NUCLEOTIDE SEQUENCE [LARGE SCALE GENOMIC DNA]</scope>
    <source>
        <strain evidence="4">CGMCC 4.1437</strain>
    </source>
</reference>
<feature type="compositionally biased region" description="Low complexity" evidence="1">
    <location>
        <begin position="34"/>
        <end position="43"/>
    </location>
</feature>
<evidence type="ECO:0000313" key="3">
    <source>
        <dbReference type="EMBL" id="MFC5664962.1"/>
    </source>
</evidence>
<evidence type="ECO:0000259" key="2">
    <source>
        <dbReference type="Pfam" id="PF13271"/>
    </source>
</evidence>
<keyword evidence="4" id="KW-1185">Reference proteome</keyword>
<accession>A0ABW0X324</accession>
<evidence type="ECO:0000256" key="1">
    <source>
        <dbReference type="SAM" id="MobiDB-lite"/>
    </source>
</evidence>
<dbReference type="InterPro" id="IPR025139">
    <property type="entry name" value="DUF4062"/>
</dbReference>
<feature type="compositionally biased region" description="Basic and acidic residues" evidence="1">
    <location>
        <begin position="16"/>
        <end position="26"/>
    </location>
</feature>
<dbReference type="EMBL" id="JBHSOF010000022">
    <property type="protein sequence ID" value="MFC5664962.1"/>
    <property type="molecule type" value="Genomic_DNA"/>
</dbReference>
<evidence type="ECO:0000313" key="4">
    <source>
        <dbReference type="Proteomes" id="UP001595975"/>
    </source>
</evidence>
<gene>
    <name evidence="3" type="ORF">ACFP3U_18480</name>
</gene>
<sequence>MASSRFRRRGQQEPAEPERPAEHVEVRGGGVGAGADVAGNAIGPRSSVTNNFNYYGPAETDPRAGTPAPPGTAPPAPTAPDERRYQVFVSSTSLDLRQHREAVIDELVKEGYIPSGMELFDARSEGAWEVVERVINDCDYLVLILGARYGDLNGGTVSFTEREYDYARSLGKPVLVFVHSDPAELHTDSWQPTPEDTERLAVFREKVRGERLWKPWRTVADLRSDVTRSLRLAVRHNPQPGWVRGNSTAHTFSTEWQNLVAPGTRIGVARISVDGQAGNALSENLGKAASIGIMSTSGKRLIEIQTPYLTKALAAGARLRVLVPVSDGQFLADVDESESLWDQRSPIAAEVREVEARLRAIVREARARGTAASTATATGSATATTATTGSAEIGFFTTHLRSTMILCDRTWGWITLTLPPARAPETPSLELRGTEEFGLIDACWKHFERTWAIVEERGEVKTIT</sequence>
<protein>
    <submittedName>
        <fullName evidence="3">DUF4062 domain-containing protein</fullName>
    </submittedName>
</protein>